<name>A0A6G6Y597_9SPHN</name>
<accession>A0A6G6Y597</accession>
<evidence type="ECO:0000256" key="1">
    <source>
        <dbReference type="HAMAP-Rule" id="MF_00797"/>
    </source>
</evidence>
<dbReference type="Pfam" id="PF10073">
    <property type="entry name" value="GapR_DNA-bd"/>
    <property type="match status" value="1"/>
</dbReference>
<reference evidence="4 5" key="1">
    <citation type="submission" date="2020-02" db="EMBL/GenBank/DDBJ databases">
        <authorList>
            <person name="Zheng R.K."/>
            <person name="Sun C.M."/>
        </authorList>
    </citation>
    <scope>NUCLEOTIDE SEQUENCE [LARGE SCALE GENOMIC DNA]</scope>
    <source>
        <strain evidence="5">zrk23</strain>
    </source>
</reference>
<dbReference type="HAMAP" id="MF_00797">
    <property type="entry name" value="UPF0335"/>
    <property type="match status" value="1"/>
</dbReference>
<sequence>MSDAIAADQLRLLIERIERLEEEKKGLQDDIKDVYNEAKSTGFDVRTMRQVVRLRKMEKHHRDEAEALLETYCAALGLR</sequence>
<dbReference type="GO" id="GO:0003677">
    <property type="term" value="F:DNA binding"/>
    <property type="evidence" value="ECO:0007669"/>
    <property type="project" value="InterPro"/>
</dbReference>
<gene>
    <name evidence="4" type="ORF">G5C33_10010</name>
</gene>
<organism evidence="4 5">
    <name type="scientific">Stakelama tenebrarum</name>
    <dbReference type="NCBI Taxonomy" id="2711215"/>
    <lineage>
        <taxon>Bacteria</taxon>
        <taxon>Pseudomonadati</taxon>
        <taxon>Pseudomonadota</taxon>
        <taxon>Alphaproteobacteria</taxon>
        <taxon>Sphingomonadales</taxon>
        <taxon>Sphingomonadaceae</taxon>
        <taxon>Stakelama</taxon>
    </lineage>
</organism>
<dbReference type="RefSeq" id="WP_165327083.1">
    <property type="nucleotide sequence ID" value="NZ_CP049109.1"/>
</dbReference>
<dbReference type="InterPro" id="IPR046367">
    <property type="entry name" value="GapR-like_DNA-bd"/>
</dbReference>
<protein>
    <recommendedName>
        <fullName evidence="1">UPF0335 protein G5C33_10010</fullName>
    </recommendedName>
</protein>
<evidence type="ECO:0000259" key="3">
    <source>
        <dbReference type="Pfam" id="PF10073"/>
    </source>
</evidence>
<dbReference type="EMBL" id="CP049109">
    <property type="protein sequence ID" value="QIG80080.1"/>
    <property type="molecule type" value="Genomic_DNA"/>
</dbReference>
<dbReference type="InterPro" id="IPR018753">
    <property type="entry name" value="GapR-like"/>
</dbReference>
<feature type="domain" description="GapR-like DNA-binding" evidence="3">
    <location>
        <begin position="6"/>
        <end position="77"/>
    </location>
</feature>
<proteinExistence type="inferred from homology"/>
<feature type="coiled-coil region" evidence="2">
    <location>
        <begin position="3"/>
        <end position="37"/>
    </location>
</feature>
<dbReference type="KEGG" id="spzr:G5C33_10010"/>
<dbReference type="Proteomes" id="UP000501568">
    <property type="component" value="Chromosome"/>
</dbReference>
<keyword evidence="2" id="KW-0175">Coiled coil</keyword>
<evidence type="ECO:0000313" key="4">
    <source>
        <dbReference type="EMBL" id="QIG80080.1"/>
    </source>
</evidence>
<keyword evidence="5" id="KW-1185">Reference proteome</keyword>
<evidence type="ECO:0000313" key="5">
    <source>
        <dbReference type="Proteomes" id="UP000501568"/>
    </source>
</evidence>
<comment type="similarity">
    <text evidence="1">Belongs to the UPF0335 family.</text>
</comment>
<dbReference type="NCBIfam" id="NF010247">
    <property type="entry name" value="PRK13694.1"/>
    <property type="match status" value="1"/>
</dbReference>
<evidence type="ECO:0000256" key="2">
    <source>
        <dbReference type="SAM" id="Coils"/>
    </source>
</evidence>
<dbReference type="AlphaFoldDB" id="A0A6G6Y597"/>